<dbReference type="PANTHER" id="PTHR30441:SF4">
    <property type="entry name" value="PROTEIN ASMA"/>
    <property type="match status" value="1"/>
</dbReference>
<keyword evidence="1" id="KW-0812">Transmembrane</keyword>
<dbReference type="InterPro" id="IPR007844">
    <property type="entry name" value="AsmA"/>
</dbReference>
<name>A0A430HKX4_9BURK</name>
<reference evidence="3 4" key="1">
    <citation type="submission" date="2018-12" db="EMBL/GenBank/DDBJ databases">
        <authorList>
            <person name="Yang E."/>
        </authorList>
    </citation>
    <scope>NUCLEOTIDE SEQUENCE [LARGE SCALE GENOMIC DNA]</scope>
    <source>
        <strain evidence="3 4">SOD</strain>
    </source>
</reference>
<sequence length="668" mass="68797">MPADDGGSLRVGVVRHGLVPGVLKMARVYRKQGHAIGLARCYTRRLLQPPSFVMQARIRIAVIALGATVLVLGSALGIVAARFDPNAYKSAIVERVQEKTRRTLTIGGDIKLALYPRLGVNLGKASLSELGGKGEFAALDSVRLSFALMPLLLRQEVVVDRIELRGMRATLVRETDGSMNIDDLTAARVKTGSAAQAAGNAGAGPARVRFAVDSIRVDNAHLRFDDRKAGRVFDIARLNIDSGPLAHGVPSRVALSANIGVDKPAFNTVLIFDSGFSLDRDTRRVAMTGLDANLDLSSRAGIESRAKLKGNIEIDFGQESIAAALNGKIDDSAVSGKGALRNGILQLDIDIDRVDLARYRARAVPGAAGEVPASGSAGDSAPDQPIDLSALARLRASGTLQVGELTVGGVRAANVHAVLLAEAGKTSIKPLSATLYGGNGNGAVSIDFADDAANPRMTLVQDLRGISLGPLLLDATGTTPLSGRGDVQLDLHTRGASSGAMLEALGGTAALRLREGAIGGIDLGRLVREAKAAAGVGSSAESTSFSELSASFRIDGGIAHNTDVAASTALLRIGGEGRFDLAKGTVDARLRCTVAAGPAGQDGPAAAVLGGLTVPVALSGPLTRMAWQVDVAALGSEAAHKLGTSTPGGGKDKAKEKARDALGGLFAH</sequence>
<keyword evidence="1" id="KW-1133">Transmembrane helix</keyword>
<feature type="domain" description="AsmA" evidence="2">
    <location>
        <begin position="54"/>
        <end position="266"/>
    </location>
</feature>
<proteinExistence type="predicted"/>
<evidence type="ECO:0000313" key="3">
    <source>
        <dbReference type="EMBL" id="RSZ58164.1"/>
    </source>
</evidence>
<accession>A0A430HKX4</accession>
<evidence type="ECO:0000256" key="1">
    <source>
        <dbReference type="SAM" id="Phobius"/>
    </source>
</evidence>
<dbReference type="GO" id="GO:0005886">
    <property type="term" value="C:plasma membrane"/>
    <property type="evidence" value="ECO:0007669"/>
    <property type="project" value="TreeGrafter"/>
</dbReference>
<dbReference type="InterPro" id="IPR052894">
    <property type="entry name" value="AsmA-related"/>
</dbReference>
<dbReference type="PANTHER" id="PTHR30441">
    <property type="entry name" value="DUF748 DOMAIN-CONTAINING PROTEIN"/>
    <property type="match status" value="1"/>
</dbReference>
<feature type="transmembrane region" description="Helical" evidence="1">
    <location>
        <begin position="60"/>
        <end position="81"/>
    </location>
</feature>
<protein>
    <submittedName>
        <fullName evidence="3">AsmA family protein</fullName>
    </submittedName>
</protein>
<evidence type="ECO:0000259" key="2">
    <source>
        <dbReference type="Pfam" id="PF05170"/>
    </source>
</evidence>
<dbReference type="GO" id="GO:0090313">
    <property type="term" value="P:regulation of protein targeting to membrane"/>
    <property type="evidence" value="ECO:0007669"/>
    <property type="project" value="TreeGrafter"/>
</dbReference>
<dbReference type="OrthoDB" id="9766390at2"/>
<dbReference type="AlphaFoldDB" id="A0A430HKX4"/>
<dbReference type="EMBL" id="RXLQ01000007">
    <property type="protein sequence ID" value="RSZ58164.1"/>
    <property type="molecule type" value="Genomic_DNA"/>
</dbReference>
<feature type="domain" description="AsmA" evidence="2">
    <location>
        <begin position="400"/>
        <end position="563"/>
    </location>
</feature>
<dbReference type="Proteomes" id="UP000278085">
    <property type="component" value="Unassembled WGS sequence"/>
</dbReference>
<dbReference type="Pfam" id="PF05170">
    <property type="entry name" value="AsmA"/>
    <property type="match status" value="2"/>
</dbReference>
<evidence type="ECO:0000313" key="4">
    <source>
        <dbReference type="Proteomes" id="UP000278085"/>
    </source>
</evidence>
<comment type="caution">
    <text evidence="3">The sequence shown here is derived from an EMBL/GenBank/DDBJ whole genome shotgun (WGS) entry which is preliminary data.</text>
</comment>
<keyword evidence="4" id="KW-1185">Reference proteome</keyword>
<gene>
    <name evidence="3" type="ORF">EJB06_14420</name>
</gene>
<keyword evidence="1" id="KW-0472">Membrane</keyword>
<organism evidence="3 4">
    <name type="scientific">Massilia atriviolacea</name>
    <dbReference type="NCBI Taxonomy" id="2495579"/>
    <lineage>
        <taxon>Bacteria</taxon>
        <taxon>Pseudomonadati</taxon>
        <taxon>Pseudomonadota</taxon>
        <taxon>Betaproteobacteria</taxon>
        <taxon>Burkholderiales</taxon>
        <taxon>Oxalobacteraceae</taxon>
        <taxon>Telluria group</taxon>
        <taxon>Massilia</taxon>
    </lineage>
</organism>